<dbReference type="SUPFAM" id="SSF54171">
    <property type="entry name" value="DNA-binding domain"/>
    <property type="match status" value="1"/>
</dbReference>
<reference evidence="3" key="2">
    <citation type="journal article" date="2018" name="Environ. Sci. Technol.">
        <title>The Toxicogenome of Hyalella azteca: A Model for Sediment Ecotoxicology and Evolutionary Toxicology.</title>
        <authorList>
            <person name="Poynton H.C."/>
            <person name="Hasenbein S."/>
            <person name="Benoit J.B."/>
            <person name="Sepulveda M.S."/>
            <person name="Poelchau M.F."/>
            <person name="Hughes D.S.T."/>
            <person name="Murali S.C."/>
            <person name="Chen S."/>
            <person name="Glastad K.M."/>
            <person name="Goodisman M.A.D."/>
            <person name="Werren J.H."/>
            <person name="Vineis J.H."/>
            <person name="Bowen J.L."/>
            <person name="Friedrich M."/>
            <person name="Jones J."/>
            <person name="Robertson H.M."/>
            <person name="Feyereisen R."/>
            <person name="Mechler-Hickson A."/>
            <person name="Mathers N."/>
            <person name="Lee C.E."/>
            <person name="Colbourne J.K."/>
            <person name="Biales A."/>
            <person name="Johnston J.S."/>
            <person name="Wellborn G.A."/>
            <person name="Rosendale A.J."/>
            <person name="Cridge A.G."/>
            <person name="Munoz-Torres M.C."/>
            <person name="Bain P.A."/>
            <person name="Manny A.R."/>
            <person name="Major K.M."/>
            <person name="Lambert F.N."/>
            <person name="Vulpe C.D."/>
            <person name="Tuck P."/>
            <person name="Blalock B.J."/>
            <person name="Lin Y.Y."/>
            <person name="Smith M.E."/>
            <person name="Ochoa-Acuna H."/>
            <person name="Chen M.M."/>
            <person name="Childers C.P."/>
            <person name="Qu J."/>
            <person name="Dugan S."/>
            <person name="Lee S.L."/>
            <person name="Chao H."/>
            <person name="Dinh H."/>
            <person name="Han Y."/>
            <person name="Doddapaneni H."/>
            <person name="Worley K.C."/>
            <person name="Muzny D.M."/>
            <person name="Gibbs R.A."/>
            <person name="Richards S."/>
        </authorList>
    </citation>
    <scope>NUCLEOTIDE SEQUENCE</scope>
    <source>
        <strain evidence="3">HAZT.00-mixed</strain>
        <tissue evidence="3">Whole organism</tissue>
    </source>
</reference>
<feature type="domain" description="MBD" evidence="2">
    <location>
        <begin position="568"/>
        <end position="638"/>
    </location>
</feature>
<sequence>MNMMPGSPMNMPPNNVNMVPNNAMNMMANGVPNMAANAAMSMASNGQMNMGPNAPMNMMPGNAMYMMPNNVGSLSNNAMSMMGSHSMNRPVKKCVSMTQYHAASMGSNIPANNHGPNAANVSPSAINFHSNNSACINSGINVVSKNALNQSSSSVMNVTPSVGTSVPSSNSMNIPGQTAANGMNSSSMSMTGHGGVNMPGINGMNVQCNSGMNMPNHNGMNTPSHNGMTLPNNNSVNMLNSNGMIMHNNSMNMSNTNGMIMPSNSGMNMPNTNGMNMTTNNGMNMINNNGMNIPSNSVMNMPSNNGMNMPSNNGMNMPSNNGMNMMSNNGMNMMSNNGLNMMTHNGMNMPNNNDISLSSNNGMNMLSNNGMNMPGNGGMNMSASGGVGLCHARMMCGPRLPGPMVGASGLGSMGCVGSLGDGSCSAYGGPVMSPPALRAPGAIAGTGCSPAGAPLMHCMDGRSMHYKSNGVMMSRDAYMDVCGANNCGQSNQHYCQQPMGYQHHMGHYAHHKTTPQQFMCHQQHMQHPNAFMCNSMITPARPQMNVSKAMYVNGGVAPTNNSLMHSTPSHPGALLVVVPFGWRRIISANRVVYVSPSGNELSSALAVSQYLTTEGTCKCGLQCPLKVASVFCFDPNVPDRPTLPAELNNKDVLQSCTHRRKLADAFTKHMTATRQQHLGLQSRPCHEAVCHYNHMSPAGPHTQLIPHAGYPPHATPPLHHQMSANSCLPHHHQLPQPAASHKQTDPCPKTEPGPASCDSSSDATLTQAIQPKTGGVTPTHTHSSSPCRLCHPWLVLHQSCHAQRQQPSLLLLLVRLEDLLMQPLEPQMMMQPQEMIHHQAFPIQQQMMLQSPHFEQRGFAAQHQMQDPCRPGFMRGGMMQPMVPRGAMMRGPFPAPAGGYRMPMGPRMGSQWPPEDDKSGGIKRRRGGGAAISRARKRPKVADEGSPIVVPSFLEDPNAYLAQQTAMLNSTMAGGPARLETSGVSDDVTSTRKTFSPKATNIPDKSNEGVKACISFDSSHSTSDCKTQQWRSNVGSTGQASQALGTEMLAIRSRVLRASPTSNFDVDKDDTQDTDCGDDDASNDTTSDPDDGCSNSAEALSASSLATLKNQATKPNNHTSIDPDVLNTPLRGRLATRHSSFISNAHESDSSNKPLSPGPISSTCSQTPLEMVQNIVSSIPLPPVSHVCSSASSFPSDGVSCSLPSSASVTASTARHTPPFLPQAVGGSQQSTLATSLHHRIYDGVVRSGILVQQPTVAVSSSSVVVVSGPKHASHVASLSALQPVQPLVHLVNPFPSATPLIIQQTAGIGGLGSISAICSNAQILPTSCTAFVTTQQATPVSSGTRTPLPLSSSSPQLQVAHVVTTDGRLDSTGSPSGSSTVSTPHSTPPDPAPSPQPPRKRRRRRNSSSSQALPNILPTLIVNSRPQQQQLVVTGSQARFTSQASSAGTHQVITNVSAGSMIAASAPTAINVVQMVGPSMAGTLTAGTLQPPAILVGSSASPGVILPSDATFLSTDPNTCLTYPVQIVGVTASPAQQMVAVRSQGASTEGGKIVTCLSSPPAVSNNSGGVHLYAHNANQAVMSARSLGAPAAVLAPDYLTYQQHVFMQQPLVAKTSIAGLSPQGTVISAGQQHLLSSSSNCSDAGHSSVSISTQTLQNESENCDVSSTGDFQLCRVSCASSVSPNSPSHQSAEVTTTRLDEEPQRVSSTPHKPPSASDCLSSSATPPHQASGELSPIQQ</sequence>
<evidence type="ECO:0000256" key="1">
    <source>
        <dbReference type="SAM" id="MobiDB-lite"/>
    </source>
</evidence>
<feature type="region of interest" description="Disordered" evidence="1">
    <location>
        <begin position="977"/>
        <end position="1003"/>
    </location>
</feature>
<feature type="compositionally biased region" description="Polar residues" evidence="1">
    <location>
        <begin position="1719"/>
        <end position="1729"/>
    </location>
</feature>
<dbReference type="InterPro" id="IPR001739">
    <property type="entry name" value="Methyl_CpG_DNA-bd"/>
</dbReference>
<accession>A0A6A0GSK1</accession>
<evidence type="ECO:0000259" key="2">
    <source>
        <dbReference type="PROSITE" id="PS50982"/>
    </source>
</evidence>
<feature type="compositionally biased region" description="Polar residues" evidence="1">
    <location>
        <begin position="982"/>
        <end position="999"/>
    </location>
</feature>
<dbReference type="PANTHER" id="PTHR16112:SF16">
    <property type="entry name" value="SIX-BANDED, ISOFORM H"/>
    <property type="match status" value="1"/>
</dbReference>
<dbReference type="GO" id="GO:0010369">
    <property type="term" value="C:chromocenter"/>
    <property type="evidence" value="ECO:0007669"/>
    <property type="project" value="TreeGrafter"/>
</dbReference>
<dbReference type="InterPro" id="IPR016177">
    <property type="entry name" value="DNA-bd_dom_sf"/>
</dbReference>
<dbReference type="Proteomes" id="UP000711488">
    <property type="component" value="Unassembled WGS sequence"/>
</dbReference>
<feature type="region of interest" description="Disordered" evidence="1">
    <location>
        <begin position="701"/>
        <end position="764"/>
    </location>
</feature>
<feature type="region of interest" description="Disordered" evidence="1">
    <location>
        <begin position="1338"/>
        <end position="1422"/>
    </location>
</feature>
<evidence type="ECO:0000313" key="3">
    <source>
        <dbReference type="EMBL" id="KAA0186756.1"/>
    </source>
</evidence>
<name>A0A6A0GSK1_HYAAZ</name>
<feature type="compositionally biased region" description="Acidic residues" evidence="1">
    <location>
        <begin position="1072"/>
        <end position="1091"/>
    </location>
</feature>
<dbReference type="GO" id="GO:0005634">
    <property type="term" value="C:nucleus"/>
    <property type="evidence" value="ECO:0007669"/>
    <property type="project" value="TreeGrafter"/>
</dbReference>
<reference evidence="3" key="3">
    <citation type="submission" date="2019-06" db="EMBL/GenBank/DDBJ databases">
        <authorList>
            <person name="Poynton C."/>
            <person name="Hasenbein S."/>
            <person name="Benoit J.B."/>
            <person name="Sepulveda M.S."/>
            <person name="Poelchau M.F."/>
            <person name="Murali S.C."/>
            <person name="Chen S."/>
            <person name="Glastad K.M."/>
            <person name="Werren J.H."/>
            <person name="Vineis J.H."/>
            <person name="Bowen J.L."/>
            <person name="Friedrich M."/>
            <person name="Jones J."/>
            <person name="Robertson H.M."/>
            <person name="Feyereisen R."/>
            <person name="Mechler-Hickson A."/>
            <person name="Mathers N."/>
            <person name="Lee C.E."/>
            <person name="Colbourne J.K."/>
            <person name="Biales A."/>
            <person name="Johnston J.S."/>
            <person name="Wellborn G.A."/>
            <person name="Rosendale A.J."/>
            <person name="Cridge A.G."/>
            <person name="Munoz-Torres M.C."/>
            <person name="Bain P.A."/>
            <person name="Manny A.R."/>
            <person name="Major K.M."/>
            <person name="Lambert F.N."/>
            <person name="Vulpe C.D."/>
            <person name="Tuck P."/>
            <person name="Blalock B.J."/>
            <person name="Lin Y.-Y."/>
            <person name="Smith M.E."/>
            <person name="Ochoa-Acuna H."/>
            <person name="Chen M.-J.M."/>
            <person name="Childers C.P."/>
            <person name="Qu J."/>
            <person name="Dugan S."/>
            <person name="Lee S.L."/>
            <person name="Chao H."/>
            <person name="Dinh H."/>
            <person name="Han Y."/>
            <person name="Doddapaneni H."/>
            <person name="Worley K.C."/>
            <person name="Muzny D.M."/>
            <person name="Gibbs R.A."/>
            <person name="Richards S."/>
        </authorList>
    </citation>
    <scope>NUCLEOTIDE SEQUENCE</scope>
    <source>
        <strain evidence="3">HAZT.00-mixed</strain>
        <tissue evidence="3">Whole organism</tissue>
    </source>
</reference>
<dbReference type="PANTHER" id="PTHR16112">
    <property type="entry name" value="METHYL-CPG BINDING PROTEIN, DROSOPHILA"/>
    <property type="match status" value="1"/>
</dbReference>
<comment type="caution">
    <text evidence="3">The sequence shown here is derived from an EMBL/GenBank/DDBJ whole genome shotgun (WGS) entry which is preliminary data.</text>
</comment>
<organism evidence="3">
    <name type="scientific">Hyalella azteca</name>
    <name type="common">Amphipod</name>
    <dbReference type="NCBI Taxonomy" id="294128"/>
    <lineage>
        <taxon>Eukaryota</taxon>
        <taxon>Metazoa</taxon>
        <taxon>Ecdysozoa</taxon>
        <taxon>Arthropoda</taxon>
        <taxon>Crustacea</taxon>
        <taxon>Multicrustacea</taxon>
        <taxon>Malacostraca</taxon>
        <taxon>Eumalacostraca</taxon>
        <taxon>Peracarida</taxon>
        <taxon>Amphipoda</taxon>
        <taxon>Senticaudata</taxon>
        <taxon>Talitrida</taxon>
        <taxon>Talitroidea</taxon>
        <taxon>Hyalellidae</taxon>
        <taxon>Hyalella</taxon>
    </lineage>
</organism>
<dbReference type="SMART" id="SM00391">
    <property type="entry name" value="MBD"/>
    <property type="match status" value="1"/>
</dbReference>
<feature type="compositionally biased region" description="Low complexity" evidence="1">
    <location>
        <begin position="1348"/>
        <end position="1359"/>
    </location>
</feature>
<proteinExistence type="predicted"/>
<gene>
    <name evidence="3" type="ORF">HAZT_HAZT009773</name>
</gene>
<dbReference type="GO" id="GO:0003682">
    <property type="term" value="F:chromatin binding"/>
    <property type="evidence" value="ECO:0007669"/>
    <property type="project" value="TreeGrafter"/>
</dbReference>
<dbReference type="OrthoDB" id="6377954at2759"/>
<feature type="region of interest" description="Disordered" evidence="1">
    <location>
        <begin position="1143"/>
        <end position="1165"/>
    </location>
</feature>
<dbReference type="PROSITE" id="PS50982">
    <property type="entry name" value="MBD"/>
    <property type="match status" value="1"/>
</dbReference>
<dbReference type="GO" id="GO:0003677">
    <property type="term" value="F:DNA binding"/>
    <property type="evidence" value="ECO:0007669"/>
    <property type="project" value="InterPro"/>
</dbReference>
<feature type="region of interest" description="Disordered" evidence="1">
    <location>
        <begin position="911"/>
        <end position="943"/>
    </location>
</feature>
<feature type="compositionally biased region" description="Pro residues" evidence="1">
    <location>
        <begin position="1387"/>
        <end position="1398"/>
    </location>
</feature>
<protein>
    <recommendedName>
        <fullName evidence="2">MBD domain-containing protein</fullName>
    </recommendedName>
</protein>
<dbReference type="EMBL" id="JQDR03015387">
    <property type="protein sequence ID" value="KAA0186756.1"/>
    <property type="molecule type" value="Genomic_DNA"/>
</dbReference>
<feature type="region of interest" description="Disordered" evidence="1">
    <location>
        <begin position="1681"/>
        <end position="1740"/>
    </location>
</feature>
<reference evidence="3" key="1">
    <citation type="submission" date="2014-08" db="EMBL/GenBank/DDBJ databases">
        <authorList>
            <person name="Murali S."/>
            <person name="Richards S."/>
            <person name="Bandaranaike D."/>
            <person name="Bellair M."/>
            <person name="Blankenburg K."/>
            <person name="Chao H."/>
            <person name="Dinh H."/>
            <person name="Doddapaneni H."/>
            <person name="Dugan-Rocha S."/>
            <person name="Elkadiri S."/>
            <person name="Gnanaolivu R."/>
            <person name="Hughes D."/>
            <person name="Lee S."/>
            <person name="Li M."/>
            <person name="Ming W."/>
            <person name="Munidasa M."/>
            <person name="Muniz J."/>
            <person name="Nguyen L."/>
            <person name="Osuji N."/>
            <person name="Pu L.-L."/>
            <person name="Puazo M."/>
            <person name="Skinner E."/>
            <person name="Qu C."/>
            <person name="Quiroz J."/>
            <person name="Raj R."/>
            <person name="Weissenberger G."/>
            <person name="Xin Y."/>
            <person name="Zou X."/>
            <person name="Han Y."/>
            <person name="Worley K."/>
            <person name="Muzny D."/>
            <person name="Gibbs R."/>
        </authorList>
    </citation>
    <scope>NUCLEOTIDE SEQUENCE</scope>
    <source>
        <strain evidence="3">HAZT.00-mixed</strain>
        <tissue evidence="3">Whole organism</tissue>
    </source>
</reference>
<feature type="region of interest" description="Disordered" evidence="1">
    <location>
        <begin position="1061"/>
        <end position="1097"/>
    </location>
</feature>
<feature type="compositionally biased region" description="Low complexity" evidence="1">
    <location>
        <begin position="1681"/>
        <end position="1693"/>
    </location>
</feature>
<feature type="compositionally biased region" description="Low complexity" evidence="1">
    <location>
        <begin position="1372"/>
        <end position="1386"/>
    </location>
</feature>